<keyword evidence="2" id="KW-0808">Transferase</keyword>
<dbReference type="InterPro" id="IPR003788">
    <property type="entry name" value="NDUFAF7"/>
</dbReference>
<dbReference type="InterPro" id="IPR029063">
    <property type="entry name" value="SAM-dependent_MTases_sf"/>
</dbReference>
<comment type="caution">
    <text evidence="3">The sequence shown here is derived from an EMBL/GenBank/DDBJ whole genome shotgun (WGS) entry which is preliminary data.</text>
</comment>
<dbReference type="RefSeq" id="WP_201632872.1">
    <property type="nucleotide sequence ID" value="NZ_JAEQNB010000002.1"/>
</dbReference>
<dbReference type="GO" id="GO:0032259">
    <property type="term" value="P:methylation"/>
    <property type="evidence" value="ECO:0007669"/>
    <property type="project" value="UniProtKB-KW"/>
</dbReference>
<evidence type="ECO:0000256" key="1">
    <source>
        <dbReference type="ARBA" id="ARBA00022603"/>
    </source>
</evidence>
<proteinExistence type="predicted"/>
<organism evidence="3 4">
    <name type="scientific">Tumebacillus amylolyticus</name>
    <dbReference type="NCBI Taxonomy" id="2801339"/>
    <lineage>
        <taxon>Bacteria</taxon>
        <taxon>Bacillati</taxon>
        <taxon>Bacillota</taxon>
        <taxon>Bacilli</taxon>
        <taxon>Bacillales</taxon>
        <taxon>Alicyclobacillaceae</taxon>
        <taxon>Tumebacillus</taxon>
    </lineage>
</organism>
<dbReference type="InterPro" id="IPR038375">
    <property type="entry name" value="NDUFAF7_sf"/>
</dbReference>
<dbReference type="Gene3D" id="3.40.50.12710">
    <property type="match status" value="1"/>
</dbReference>
<dbReference type="PANTHER" id="PTHR12049">
    <property type="entry name" value="PROTEIN ARGININE METHYLTRANSFERASE NDUFAF7, MITOCHONDRIAL"/>
    <property type="match status" value="1"/>
</dbReference>
<name>A0ABS1J886_9BACL</name>
<evidence type="ECO:0000313" key="4">
    <source>
        <dbReference type="Proteomes" id="UP000602284"/>
    </source>
</evidence>
<evidence type="ECO:0000256" key="2">
    <source>
        <dbReference type="ARBA" id="ARBA00022679"/>
    </source>
</evidence>
<keyword evidence="1 3" id="KW-0489">Methyltransferase</keyword>
<dbReference type="SUPFAM" id="SSF53335">
    <property type="entry name" value="S-adenosyl-L-methionine-dependent methyltransferases"/>
    <property type="match status" value="1"/>
</dbReference>
<dbReference type="GO" id="GO:0008168">
    <property type="term" value="F:methyltransferase activity"/>
    <property type="evidence" value="ECO:0007669"/>
    <property type="project" value="UniProtKB-KW"/>
</dbReference>
<keyword evidence="4" id="KW-1185">Reference proteome</keyword>
<dbReference type="EMBL" id="JAEQNB010000002">
    <property type="protein sequence ID" value="MBL0386405.1"/>
    <property type="molecule type" value="Genomic_DNA"/>
</dbReference>
<sequence>MNQVVVETLQNRLASEGRVTFAEFMGTALYHPTAGYYNRQEMTIGEGGDFYTSPMVHPIFGACIARQVFQLWVELGRPASFMLLEMGAGVGQLAVDLLRTVAGANPGFFAAIQYVIVEQGAHLRERQKSNLHEHGFTEKVTWYETLDEVPGQGEREGVILSNELFDALPVHRLGKSGDGFVEYYVVADGAGFAEEPGPLSDPKLADLVDEDTKAHLPEGERVAVCPAAVDVLQAMGRLLNRGFVMTIDYGNLAPDVHLQHKQADGVRGYYYQKLTQPLQYVGQQDLTADVDFSLLIRSGEKVGLHEVGFTTQMKLLGGNGFLQKVQELRNKRFDLMADAELYRMLNLFLPQSLGDVFKVLFQAKGVSTEGLSGRLNALAFTLDE</sequence>
<evidence type="ECO:0000313" key="3">
    <source>
        <dbReference type="EMBL" id="MBL0386405.1"/>
    </source>
</evidence>
<protein>
    <submittedName>
        <fullName evidence="3">SAM-dependent methyltransferase</fullName>
    </submittedName>
</protein>
<accession>A0ABS1J886</accession>
<reference evidence="3 4" key="1">
    <citation type="submission" date="2021-01" db="EMBL/GenBank/DDBJ databases">
        <title>Tumebacillus sp. strain ITR2 16S ribosomal RNA gene Genome sequencing and assembly.</title>
        <authorList>
            <person name="Kang M."/>
        </authorList>
    </citation>
    <scope>NUCLEOTIDE SEQUENCE [LARGE SCALE GENOMIC DNA]</scope>
    <source>
        <strain evidence="3 4">ITR2</strain>
    </source>
</reference>
<dbReference type="Proteomes" id="UP000602284">
    <property type="component" value="Unassembled WGS sequence"/>
</dbReference>
<dbReference type="Pfam" id="PF02636">
    <property type="entry name" value="Methyltransf_28"/>
    <property type="match status" value="1"/>
</dbReference>
<dbReference type="PANTHER" id="PTHR12049:SF7">
    <property type="entry name" value="PROTEIN ARGININE METHYLTRANSFERASE NDUFAF7, MITOCHONDRIAL"/>
    <property type="match status" value="1"/>
</dbReference>
<gene>
    <name evidence="3" type="ORF">JJB07_07075</name>
</gene>